<name>A0A059XN77_9VIRU</name>
<evidence type="ECO:0000313" key="3">
    <source>
        <dbReference type="Proteomes" id="UP000234149"/>
    </source>
</evidence>
<protein>
    <submittedName>
        <fullName evidence="2">Nucleoprotein</fullName>
    </submittedName>
</protein>
<dbReference type="KEGG" id="vg:37619058"/>
<dbReference type="Proteomes" id="UP000234149">
    <property type="component" value="Genome"/>
</dbReference>
<keyword evidence="2" id="KW-0543">Viral nucleoprotein</keyword>
<gene>
    <name evidence="2" type="primary">N</name>
</gene>
<keyword evidence="2" id="KW-0946">Virion</keyword>
<proteinExistence type="predicted"/>
<dbReference type="GeneID" id="37619058"/>
<organism evidence="2 3">
    <name type="scientific">Nome phantom orthophasmavirus</name>
    <dbReference type="NCBI Taxonomy" id="1980540"/>
    <lineage>
        <taxon>Viruses</taxon>
        <taxon>Riboviria</taxon>
        <taxon>Orthornavirae</taxon>
        <taxon>Negarnaviricota</taxon>
        <taxon>Polyploviricotina</taxon>
        <taxon>Bunyaviricetes</taxon>
        <taxon>Elliovirales</taxon>
        <taxon>Phasmaviridae</taxon>
        <taxon>Orthophasmavirus</taxon>
    </lineage>
</organism>
<accession>A0A059XN77</accession>
<dbReference type="GO" id="GO:0019013">
    <property type="term" value="C:viral nucleocapsid"/>
    <property type="evidence" value="ECO:0007669"/>
    <property type="project" value="UniProtKB-KW"/>
</dbReference>
<dbReference type="RefSeq" id="YP_009507890.1">
    <property type="nucleotide sequence ID" value="NC_038746.1"/>
</dbReference>
<sequence length="410" mass="45517">MSGNYKDRYLSDLGDVLKLPKYQGQSEAHNKSVTDRLNSSTVLAGDLANHVKEVDYIVTGMSIDEFVDKYSGTPLSIEHLTALFSIVCPDSISEPTRTNPYNFIFFLAKMLFEIGPGSRKVLKDVGKDKVWQMRFILNENEMEESKRIVDPPILARYNIDKDVLGLPAYTVVVATHKKAPPKNDMPHITKDGLLTLTMKQAGLIACVLLEKVVKSIEGDDQKIILTPLAGAIFSRDDIVEMATLMNMSVADMTNLINSSCQSGGHYLDNSNAGCAIAAALRATQRMPKPKEREALVIKVLSQYMAKDKAFANDEFLMFCKFATGGVPEGLSFDNLLKMAEQTKTKEFTFSEKMRANKILGEEKMKTKKRRDPVNEKRTGAAHKGSLPPLQDVAGSEFEDDKVSDDFLGEQ</sequence>
<reference evidence="2 3" key="1">
    <citation type="journal article" date="2014" name="J. Virol.">
        <title>Discovery and evolution of bunyavirids in arctic phantom midges and ancient bunyavirid-like sequences in insect genomes.</title>
        <authorList>
            <person name="Ballinger M.J."/>
            <person name="Bruenn J.A."/>
            <person name="Hay J."/>
            <person name="Czechowski D."/>
            <person name="Taylor D.J."/>
        </authorList>
    </citation>
    <scope>NUCLEOTIDE SEQUENCE [LARGE SCALE GENOMIC DNA]</scope>
    <source>
        <strain evidence="2 3">TE13</strain>
    </source>
</reference>
<dbReference type="OrthoDB" id="19236at10239"/>
<feature type="region of interest" description="Disordered" evidence="1">
    <location>
        <begin position="360"/>
        <end position="410"/>
    </location>
</feature>
<evidence type="ECO:0000313" key="2">
    <source>
        <dbReference type="EMBL" id="AIA24564.1"/>
    </source>
</evidence>
<dbReference type="EMBL" id="KJ434187">
    <property type="protein sequence ID" value="AIA24564.1"/>
    <property type="molecule type" value="Viral_cRNA"/>
</dbReference>
<feature type="compositionally biased region" description="Acidic residues" evidence="1">
    <location>
        <begin position="396"/>
        <end position="410"/>
    </location>
</feature>
<evidence type="ECO:0000256" key="1">
    <source>
        <dbReference type="SAM" id="MobiDB-lite"/>
    </source>
</evidence>